<reference evidence="3" key="1">
    <citation type="submission" date="2017-03" db="EMBL/GenBank/DDBJ databases">
        <title>Genomes of endolithic fungi from Antarctica.</title>
        <authorList>
            <person name="Coleine C."/>
            <person name="Masonjones S."/>
            <person name="Stajich J.E."/>
        </authorList>
    </citation>
    <scope>NUCLEOTIDE SEQUENCE [LARGE SCALE GENOMIC DNA]</scope>
    <source>
        <strain evidence="3">CCFEE 5527</strain>
    </source>
</reference>
<accession>A0A1V8T4G4</accession>
<evidence type="ECO:0000313" key="3">
    <source>
        <dbReference type="Proteomes" id="UP000192596"/>
    </source>
</evidence>
<keyword evidence="3" id="KW-1185">Reference proteome</keyword>
<protein>
    <submittedName>
        <fullName evidence="2">Uncharacterized protein</fullName>
    </submittedName>
</protein>
<dbReference type="EMBL" id="NAJO01000017">
    <property type="protein sequence ID" value="OQO06108.1"/>
    <property type="molecule type" value="Genomic_DNA"/>
</dbReference>
<comment type="caution">
    <text evidence="2">The sequence shown here is derived from an EMBL/GenBank/DDBJ whole genome shotgun (WGS) entry which is preliminary data.</text>
</comment>
<organism evidence="2 3">
    <name type="scientific">Cryoendolithus antarcticus</name>
    <dbReference type="NCBI Taxonomy" id="1507870"/>
    <lineage>
        <taxon>Eukaryota</taxon>
        <taxon>Fungi</taxon>
        <taxon>Dikarya</taxon>
        <taxon>Ascomycota</taxon>
        <taxon>Pezizomycotina</taxon>
        <taxon>Dothideomycetes</taxon>
        <taxon>Dothideomycetidae</taxon>
        <taxon>Cladosporiales</taxon>
        <taxon>Cladosporiaceae</taxon>
        <taxon>Cryoendolithus</taxon>
    </lineage>
</organism>
<sequence length="374" mass="41206">MVTATRAHRILVDVKRCMGAVGDSYRSPYAQAAEDVATTLPSGPITKLIAGRAASDPALKKTMLAVSRGSARREQLQAFQRHVTELTALHGANEATARHKAAMEQKTSLVKTAEADLMRMSCTIAGLERLASQKAGRSLLNSCTDYRPIRGSMLLSFTGIDRAQSQRDASTLYDEVFDRSIELPHRESLHHMAETATESLPRPKEANAPELHDGDPTLTQLEAYVMSLLEKAAEHEEVPEMLLGQFQTEAFSVPPEGKARLRDAADYCAEHCEELDPVVPDVDVTGLLTPESSAADEDTLHAARGTASCTLIEFYSQLDKLKRLSPMATAYLEAYATRLRDDLCKDCWFEHNVLSNDQLASERMLDAHPDWVPI</sequence>
<dbReference type="Proteomes" id="UP000192596">
    <property type="component" value="Unassembled WGS sequence"/>
</dbReference>
<evidence type="ECO:0000313" key="2">
    <source>
        <dbReference type="EMBL" id="OQO06108.1"/>
    </source>
</evidence>
<evidence type="ECO:0000256" key="1">
    <source>
        <dbReference type="SAM" id="MobiDB-lite"/>
    </source>
</evidence>
<feature type="region of interest" description="Disordered" evidence="1">
    <location>
        <begin position="195"/>
        <end position="215"/>
    </location>
</feature>
<gene>
    <name evidence="2" type="ORF">B0A48_08696</name>
</gene>
<dbReference type="InParanoid" id="A0A1V8T4G4"/>
<proteinExistence type="predicted"/>
<feature type="compositionally biased region" description="Basic and acidic residues" evidence="1">
    <location>
        <begin position="201"/>
        <end position="215"/>
    </location>
</feature>
<name>A0A1V8T4G4_9PEZI</name>
<dbReference type="AlphaFoldDB" id="A0A1V8T4G4"/>
<dbReference type="OrthoDB" id="3650630at2759"/>